<protein>
    <recommendedName>
        <fullName evidence="3">WD40 repeat domain-containing protein</fullName>
    </recommendedName>
</protein>
<accession>A0ABN2VA99</accession>
<comment type="caution">
    <text evidence="1">The sequence shown here is derived from an EMBL/GenBank/DDBJ whole genome shotgun (WGS) entry which is preliminary data.</text>
</comment>
<proteinExistence type="predicted"/>
<dbReference type="SUPFAM" id="SSF50969">
    <property type="entry name" value="YVTN repeat-like/Quinoprotein amine dehydrogenase"/>
    <property type="match status" value="1"/>
</dbReference>
<dbReference type="RefSeq" id="WP_344670733.1">
    <property type="nucleotide sequence ID" value="NZ_BAAAQN010000066.1"/>
</dbReference>
<evidence type="ECO:0000313" key="1">
    <source>
        <dbReference type="EMBL" id="GAA2056950.1"/>
    </source>
</evidence>
<evidence type="ECO:0008006" key="3">
    <source>
        <dbReference type="Google" id="ProtNLM"/>
    </source>
</evidence>
<keyword evidence="2" id="KW-1185">Reference proteome</keyword>
<reference evidence="1 2" key="1">
    <citation type="journal article" date="2019" name="Int. J. Syst. Evol. Microbiol.">
        <title>The Global Catalogue of Microorganisms (GCM) 10K type strain sequencing project: providing services to taxonomists for standard genome sequencing and annotation.</title>
        <authorList>
            <consortium name="The Broad Institute Genomics Platform"/>
            <consortium name="The Broad Institute Genome Sequencing Center for Infectious Disease"/>
            <person name="Wu L."/>
            <person name="Ma J."/>
        </authorList>
    </citation>
    <scope>NUCLEOTIDE SEQUENCE [LARGE SCALE GENOMIC DNA]</scope>
    <source>
        <strain evidence="1 2">JCM 16014</strain>
    </source>
</reference>
<dbReference type="Proteomes" id="UP001500751">
    <property type="component" value="Unassembled WGS sequence"/>
</dbReference>
<dbReference type="InterPro" id="IPR011044">
    <property type="entry name" value="Quino_amine_DH_bsu"/>
</dbReference>
<dbReference type="EMBL" id="BAAAQN010000066">
    <property type="protein sequence ID" value="GAA2056950.1"/>
    <property type="molecule type" value="Genomic_DNA"/>
</dbReference>
<organism evidence="1 2">
    <name type="scientific">Catenulispora yoronensis</name>
    <dbReference type="NCBI Taxonomy" id="450799"/>
    <lineage>
        <taxon>Bacteria</taxon>
        <taxon>Bacillati</taxon>
        <taxon>Actinomycetota</taxon>
        <taxon>Actinomycetes</taxon>
        <taxon>Catenulisporales</taxon>
        <taxon>Catenulisporaceae</taxon>
        <taxon>Catenulispora</taxon>
    </lineage>
</organism>
<evidence type="ECO:0000313" key="2">
    <source>
        <dbReference type="Proteomes" id="UP001500751"/>
    </source>
</evidence>
<gene>
    <name evidence="1" type="ORF">GCM10009839_77750</name>
</gene>
<name>A0ABN2VA99_9ACTN</name>
<sequence length="335" mass="36130">MTLEADRITVFECHETQHIDRVRLVPVLAQQRPMVAVCLQGGGNPFLAFGTQPTSYWSEVFLYDAVAGRPHQTLAALTSPYEFVAAPGPRTVAGLSYVLPGELVGLPSRTQAVVSANLAWPWPAYSHPLPVPAVKNVRFEAAVDLHGLGRRGVALASPERPPMIWDDGEGWRMLEGTLRPRRLYAALPNVLIGLGETASGASAAAAWQINSPFVVHAFGRPKGVTQVAVSTSGNLVALGGPDGISVHRVTGEEVVERVPVPDRLDGVLLDDTRPEPRVVRVSESGITLWNAVRNVCVADFPAANEPVIECQFVPTHSGVKVMLATRRRVFIRDLG</sequence>